<comment type="subcellular location">
    <subcellularLocation>
        <location evidence="1">Membrane</location>
        <topology evidence="1">Multi-pass membrane protein</topology>
    </subcellularLocation>
</comment>
<evidence type="ECO:0000313" key="9">
    <source>
        <dbReference type="Proteomes" id="UP000319804"/>
    </source>
</evidence>
<comment type="similarity">
    <text evidence="5">Belongs to the FNT transporter (TC 1.A.16) family.</text>
</comment>
<evidence type="ECO:0000256" key="4">
    <source>
        <dbReference type="ARBA" id="ARBA00023136"/>
    </source>
</evidence>
<feature type="transmembrane region" description="Helical" evidence="7">
    <location>
        <begin position="103"/>
        <end position="133"/>
    </location>
</feature>
<evidence type="ECO:0000313" key="8">
    <source>
        <dbReference type="EMBL" id="TQN00761.1"/>
    </source>
</evidence>
<sequence>MLSIPDTLEVQAAAAVHKSDALRSPGRFLVSGMLAGAYIGIGVVLMVATAGPLIAAGDGLAKLVSGLVFGVALTLVVFAGADLLTSAMMILPQGALMRVVGPWRALGVLAATLVANLLGALVFAGLIVASGVLHANAPAGQMLSDMLAAKASEGPVELFVRGILCNLLVCLAIWMCARVRSDVAKILLIFAAILAFISSGFEHVVANMTTYGIGLFSGDPNATWALFGTNLLWVGLGNLVGGALIVGVGYWVIGGSPRAPRTPVHGDAHDASRTEALGTAPETESATAAAEPAPID</sequence>
<dbReference type="InterPro" id="IPR000292">
    <property type="entry name" value="For/NO2_transpt"/>
</dbReference>
<dbReference type="Proteomes" id="UP000319804">
    <property type="component" value="Unassembled WGS sequence"/>
</dbReference>
<feature type="compositionally biased region" description="Low complexity" evidence="6">
    <location>
        <begin position="279"/>
        <end position="296"/>
    </location>
</feature>
<name>A0A4Y3UKD4_9MICO</name>
<dbReference type="PANTHER" id="PTHR30520:SF8">
    <property type="entry name" value="NITRITE TRANSPORTER NIRC"/>
    <property type="match status" value="1"/>
</dbReference>
<keyword evidence="9" id="KW-1185">Reference proteome</keyword>
<protein>
    <submittedName>
        <fullName evidence="8">Nitrite transporter NirC</fullName>
    </submittedName>
</protein>
<evidence type="ECO:0000256" key="1">
    <source>
        <dbReference type="ARBA" id="ARBA00004141"/>
    </source>
</evidence>
<dbReference type="EMBL" id="VFPS01000001">
    <property type="protein sequence ID" value="TQN00761.1"/>
    <property type="molecule type" value="Genomic_DNA"/>
</dbReference>
<dbReference type="Pfam" id="PF01226">
    <property type="entry name" value="Form_Nir_trans"/>
    <property type="match status" value="1"/>
</dbReference>
<proteinExistence type="inferred from homology"/>
<accession>A0A4Y3UKD4</accession>
<dbReference type="InterPro" id="IPR024002">
    <property type="entry name" value="For/NO2_transpt_CS"/>
</dbReference>
<feature type="region of interest" description="Disordered" evidence="6">
    <location>
        <begin position="262"/>
        <end position="296"/>
    </location>
</feature>
<evidence type="ECO:0000256" key="2">
    <source>
        <dbReference type="ARBA" id="ARBA00022692"/>
    </source>
</evidence>
<feature type="transmembrane region" description="Helical" evidence="7">
    <location>
        <begin position="158"/>
        <end position="176"/>
    </location>
</feature>
<keyword evidence="4 7" id="KW-0472">Membrane</keyword>
<feature type="transmembrane region" description="Helical" evidence="7">
    <location>
        <begin position="183"/>
        <end position="201"/>
    </location>
</feature>
<feature type="compositionally biased region" description="Basic and acidic residues" evidence="6">
    <location>
        <begin position="264"/>
        <end position="273"/>
    </location>
</feature>
<evidence type="ECO:0000256" key="5">
    <source>
        <dbReference type="ARBA" id="ARBA00049660"/>
    </source>
</evidence>
<keyword evidence="3 7" id="KW-1133">Transmembrane helix</keyword>
<reference evidence="8 9" key="1">
    <citation type="submission" date="2019-06" db="EMBL/GenBank/DDBJ databases">
        <title>Sequencing the genomes of 1000 actinobacteria strains.</title>
        <authorList>
            <person name="Klenk H.-P."/>
        </authorList>
    </citation>
    <scope>NUCLEOTIDE SEQUENCE [LARGE SCALE GENOMIC DNA]</scope>
    <source>
        <strain evidence="8 9">DSM 20427</strain>
    </source>
</reference>
<feature type="transmembrane region" description="Helical" evidence="7">
    <location>
        <begin position="28"/>
        <end position="55"/>
    </location>
</feature>
<evidence type="ECO:0000256" key="7">
    <source>
        <dbReference type="SAM" id="Phobius"/>
    </source>
</evidence>
<dbReference type="GO" id="GO:0015499">
    <property type="term" value="F:formate transmembrane transporter activity"/>
    <property type="evidence" value="ECO:0007669"/>
    <property type="project" value="TreeGrafter"/>
</dbReference>
<evidence type="ECO:0000256" key="3">
    <source>
        <dbReference type="ARBA" id="ARBA00022989"/>
    </source>
</evidence>
<comment type="caution">
    <text evidence="8">The sequence shown here is derived from an EMBL/GenBank/DDBJ whole genome shotgun (WGS) entry which is preliminary data.</text>
</comment>
<dbReference type="PANTHER" id="PTHR30520">
    <property type="entry name" value="FORMATE TRANSPORTER-RELATED"/>
    <property type="match status" value="1"/>
</dbReference>
<evidence type="ECO:0000256" key="6">
    <source>
        <dbReference type="SAM" id="MobiDB-lite"/>
    </source>
</evidence>
<dbReference type="InterPro" id="IPR023271">
    <property type="entry name" value="Aquaporin-like"/>
</dbReference>
<dbReference type="RefSeq" id="WP_141379264.1">
    <property type="nucleotide sequence ID" value="NZ_BJNA01000004.1"/>
</dbReference>
<keyword evidence="2 7" id="KW-0812">Transmembrane</keyword>
<dbReference type="Gene3D" id="1.20.1080.10">
    <property type="entry name" value="Glycerol uptake facilitator protein"/>
    <property type="match status" value="1"/>
</dbReference>
<feature type="transmembrane region" description="Helical" evidence="7">
    <location>
        <begin position="231"/>
        <end position="253"/>
    </location>
</feature>
<dbReference type="OrthoDB" id="9786493at2"/>
<gene>
    <name evidence="8" type="ORF">FHX68_0880</name>
</gene>
<dbReference type="PROSITE" id="PS01006">
    <property type="entry name" value="FORMATE_NITRITE_TP_2"/>
    <property type="match status" value="1"/>
</dbReference>
<organism evidence="8 9">
    <name type="scientific">Microbacterium lacticum</name>
    <dbReference type="NCBI Taxonomy" id="33885"/>
    <lineage>
        <taxon>Bacteria</taxon>
        <taxon>Bacillati</taxon>
        <taxon>Actinomycetota</taxon>
        <taxon>Actinomycetes</taxon>
        <taxon>Micrococcales</taxon>
        <taxon>Microbacteriaceae</taxon>
        <taxon>Microbacterium</taxon>
    </lineage>
</organism>
<feature type="transmembrane region" description="Helical" evidence="7">
    <location>
        <begin position="67"/>
        <end position="91"/>
    </location>
</feature>
<dbReference type="GO" id="GO:0005886">
    <property type="term" value="C:plasma membrane"/>
    <property type="evidence" value="ECO:0007669"/>
    <property type="project" value="TreeGrafter"/>
</dbReference>
<dbReference type="AlphaFoldDB" id="A0A4Y3UKD4"/>